<reference evidence="7" key="1">
    <citation type="journal article" date="2014" name="Genome Announc.">
        <title>Genome sequence of the yeast Cyberlindnera fabianii (Hansenula fabianii).</title>
        <authorList>
            <person name="Freel K.C."/>
            <person name="Sarilar V."/>
            <person name="Neuveglise C."/>
            <person name="Devillers H."/>
            <person name="Friedrich A."/>
            <person name="Schacherer J."/>
        </authorList>
    </citation>
    <scope>NUCLEOTIDE SEQUENCE</scope>
    <source>
        <strain evidence="7">YJS4271</strain>
    </source>
</reference>
<dbReference type="PANTHER" id="PTHR15375">
    <property type="entry name" value="ACTIVATOR OF S-PHASE KINASE-RELATED"/>
    <property type="match status" value="1"/>
</dbReference>
<evidence type="ECO:0000256" key="2">
    <source>
        <dbReference type="ARBA" id="ARBA00022771"/>
    </source>
</evidence>
<proteinExistence type="predicted"/>
<evidence type="ECO:0000313" key="7">
    <source>
        <dbReference type="EMBL" id="CDR42872.1"/>
    </source>
</evidence>
<dbReference type="CDD" id="cd00027">
    <property type="entry name" value="BRCT"/>
    <property type="match status" value="1"/>
</dbReference>
<organism evidence="7">
    <name type="scientific">Cyberlindnera fabianii</name>
    <name type="common">Yeast</name>
    <name type="synonym">Hansenula fabianii</name>
    <dbReference type="NCBI Taxonomy" id="36022"/>
    <lineage>
        <taxon>Eukaryota</taxon>
        <taxon>Fungi</taxon>
        <taxon>Dikarya</taxon>
        <taxon>Ascomycota</taxon>
        <taxon>Saccharomycotina</taxon>
        <taxon>Saccharomycetes</taxon>
        <taxon>Phaffomycetales</taxon>
        <taxon>Phaffomycetaceae</taxon>
        <taxon>Cyberlindnera</taxon>
    </lineage>
</organism>
<sequence>MDHQRPALQNLSVNSPSVKRQKVMTLSREGDHEKLSIQKHANQQQQQLQQQQQQQQQQQAQHHHQHQQVQQNGLYLEEWQKKWKSIMKSSVVYFDLSNAQDYSNKEREAATRLFTGAGATLAPFFDNNVTIVITKRPKSQLPKNMANNEVIKVWDYEKVFRFFKNLGERLPHERDNNGGLSTMWQDEKLHGAADRDPSAKRDDIHYFKNPFFHVYDLRDIAKPVAAREWRSKEKWPQMYNSSCGHSLFQEDPSDMFDERKKKRRKLREHNAAGFRRKLREVYAEPKKRMDPFMEHESEDSTVHSQNETSVETANDTMGHTAQGGEEPSATNTGQEKNMVPPMPEFRLPALSRQGSALVNKFLEAQPRHHGEIQASGYNGSVSQQSNEVQTRNGLAPTVATTASKQLNRLQAMVVKRPTVSATKEHSTSRKEKVPGYCENCKNHFDDFDEHIVSLKHREFAENDANFAAIDDLIDNLMQKIKNKQ</sequence>
<dbReference type="GO" id="GO:0008270">
    <property type="term" value="F:zinc ion binding"/>
    <property type="evidence" value="ECO:0007669"/>
    <property type="project" value="UniProtKB-KW"/>
</dbReference>
<name>A0A061B5C2_CYBFA</name>
<evidence type="ECO:0000256" key="3">
    <source>
        <dbReference type="ARBA" id="ARBA00022833"/>
    </source>
</evidence>
<protein>
    <submittedName>
        <fullName evidence="7">CYFA0S10e03312g1_1</fullName>
    </submittedName>
</protein>
<dbReference type="GO" id="GO:1901987">
    <property type="term" value="P:regulation of cell cycle phase transition"/>
    <property type="evidence" value="ECO:0007669"/>
    <property type="project" value="TreeGrafter"/>
</dbReference>
<feature type="domain" description="DBF4-type" evidence="6">
    <location>
        <begin position="430"/>
        <end position="479"/>
    </location>
</feature>
<dbReference type="InterPro" id="IPR036420">
    <property type="entry name" value="BRCT_dom_sf"/>
</dbReference>
<dbReference type="PANTHER" id="PTHR15375:SF26">
    <property type="entry name" value="PROTEIN CHIFFON"/>
    <property type="match status" value="1"/>
</dbReference>
<keyword evidence="3" id="KW-0862">Zinc</keyword>
<dbReference type="AlphaFoldDB" id="A0A061B5C2"/>
<feature type="compositionally biased region" description="Polar residues" evidence="5">
    <location>
        <begin position="302"/>
        <end position="319"/>
    </location>
</feature>
<evidence type="ECO:0000259" key="6">
    <source>
        <dbReference type="PROSITE" id="PS51265"/>
    </source>
</evidence>
<feature type="compositionally biased region" description="Polar residues" evidence="5">
    <location>
        <begin position="7"/>
        <end position="18"/>
    </location>
</feature>
<dbReference type="Pfam" id="PF22437">
    <property type="entry name" value="DBF4_BRCT"/>
    <property type="match status" value="1"/>
</dbReference>
<dbReference type="Pfam" id="PF07535">
    <property type="entry name" value="zf-DBF"/>
    <property type="match status" value="1"/>
</dbReference>
<dbReference type="SMART" id="SM00586">
    <property type="entry name" value="ZnF_DBF"/>
    <property type="match status" value="1"/>
</dbReference>
<feature type="compositionally biased region" description="Basic and acidic residues" evidence="5">
    <location>
        <begin position="285"/>
        <end position="301"/>
    </location>
</feature>
<dbReference type="GO" id="GO:0031431">
    <property type="term" value="C:Dbf4-dependent protein kinase complex"/>
    <property type="evidence" value="ECO:0007669"/>
    <property type="project" value="TreeGrafter"/>
</dbReference>
<dbReference type="VEuPathDB" id="FungiDB:BON22_1276"/>
<dbReference type="InterPro" id="IPR055116">
    <property type="entry name" value="DBF4_BRCT"/>
</dbReference>
<feature type="region of interest" description="Disordered" evidence="5">
    <location>
        <begin position="285"/>
        <end position="342"/>
    </location>
</feature>
<evidence type="ECO:0000256" key="5">
    <source>
        <dbReference type="SAM" id="MobiDB-lite"/>
    </source>
</evidence>
<accession>A0A061B5C2</accession>
<feature type="region of interest" description="Disordered" evidence="5">
    <location>
        <begin position="1"/>
        <end position="69"/>
    </location>
</feature>
<dbReference type="PROSITE" id="PS51265">
    <property type="entry name" value="ZF_DBF4"/>
    <property type="match status" value="1"/>
</dbReference>
<dbReference type="OrthoDB" id="21380at2759"/>
<dbReference type="Gene3D" id="3.40.50.10190">
    <property type="entry name" value="BRCT domain"/>
    <property type="match status" value="1"/>
</dbReference>
<keyword evidence="2 4" id="KW-0863">Zinc-finger</keyword>
<dbReference type="EMBL" id="LK052895">
    <property type="protein sequence ID" value="CDR42872.1"/>
    <property type="molecule type" value="Genomic_DNA"/>
</dbReference>
<dbReference type="InterPro" id="IPR051590">
    <property type="entry name" value="Replication_Regulatory_Kinase"/>
</dbReference>
<dbReference type="GO" id="GO:0003676">
    <property type="term" value="F:nucleic acid binding"/>
    <property type="evidence" value="ECO:0007669"/>
    <property type="project" value="InterPro"/>
</dbReference>
<gene>
    <name evidence="7" type="ORF">CYFA0S_10e03312g</name>
</gene>
<dbReference type="PhylomeDB" id="A0A061B5C2"/>
<dbReference type="GO" id="GO:0043539">
    <property type="term" value="F:protein serine/threonine kinase activator activity"/>
    <property type="evidence" value="ECO:0007669"/>
    <property type="project" value="TreeGrafter"/>
</dbReference>
<dbReference type="InterPro" id="IPR006572">
    <property type="entry name" value="Znf_DBF"/>
</dbReference>
<dbReference type="Pfam" id="PF08630">
    <property type="entry name" value="Dfp1_Him1_M"/>
    <property type="match status" value="1"/>
</dbReference>
<dbReference type="InterPro" id="IPR038545">
    <property type="entry name" value="Znf_DBF_sf"/>
</dbReference>
<keyword evidence="1" id="KW-0479">Metal-binding</keyword>
<dbReference type="FunFam" id="6.10.250.3410:FF:000001">
    <property type="entry name" value="Protein DBF4 homolog A"/>
    <property type="match status" value="1"/>
</dbReference>
<dbReference type="GO" id="GO:0010571">
    <property type="term" value="P:positive regulation of nuclear cell cycle DNA replication"/>
    <property type="evidence" value="ECO:0007669"/>
    <property type="project" value="TreeGrafter"/>
</dbReference>
<evidence type="ECO:0000256" key="1">
    <source>
        <dbReference type="ARBA" id="ARBA00022723"/>
    </source>
</evidence>
<dbReference type="InterPro" id="IPR013939">
    <property type="entry name" value="Regulatory_Dfp1/Him1"/>
</dbReference>
<dbReference type="Gene3D" id="6.10.250.3410">
    <property type="entry name" value="DBF zinc finger"/>
    <property type="match status" value="1"/>
</dbReference>
<evidence type="ECO:0000256" key="4">
    <source>
        <dbReference type="PROSITE-ProRule" id="PRU00600"/>
    </source>
</evidence>
<feature type="compositionally biased region" description="Low complexity" evidence="5">
    <location>
        <begin position="43"/>
        <end position="60"/>
    </location>
</feature>